<sequence length="208" mass="23342">MDSSKMYVPDPQKWVKYYESMAKGNHNPYIDRKGRNVKQIGGSLTGSHGIFMVPIDETSNPSNKQPTNSLAVQLVSPSQQVVDQAKSELQINKNVIKRRRQRKSASLPKRRRTVKKLKRSKRKNKVKRSTRKIPNKKKSMFSQVEVTMQGKLVTSSTSHYPYKSMIQTLLSYGGGAKTTQLTSQLWLKDVPGHLDDADVNGGANGALN</sequence>
<reference evidence="2 3" key="1">
    <citation type="submission" date="2020-06" db="EMBL/GenBank/DDBJ databases">
        <authorList>
            <person name="Li R."/>
            <person name="Bekaert M."/>
        </authorList>
    </citation>
    <scope>NUCLEOTIDE SEQUENCE [LARGE SCALE GENOMIC DNA]</scope>
    <source>
        <strain evidence="3">wild</strain>
    </source>
</reference>
<dbReference type="Proteomes" id="UP000507470">
    <property type="component" value="Unassembled WGS sequence"/>
</dbReference>
<evidence type="ECO:0000313" key="3">
    <source>
        <dbReference type="Proteomes" id="UP000507470"/>
    </source>
</evidence>
<name>A0A6J8A5B9_MYTCO</name>
<dbReference type="EMBL" id="CACVKT020000743">
    <property type="protein sequence ID" value="CAC5362577.1"/>
    <property type="molecule type" value="Genomic_DNA"/>
</dbReference>
<keyword evidence="3" id="KW-1185">Reference proteome</keyword>
<dbReference type="AlphaFoldDB" id="A0A6J8A5B9"/>
<protein>
    <submittedName>
        <fullName evidence="2">Uncharacterized protein</fullName>
    </submittedName>
</protein>
<organism evidence="2 3">
    <name type="scientific">Mytilus coruscus</name>
    <name type="common">Sea mussel</name>
    <dbReference type="NCBI Taxonomy" id="42192"/>
    <lineage>
        <taxon>Eukaryota</taxon>
        <taxon>Metazoa</taxon>
        <taxon>Spiralia</taxon>
        <taxon>Lophotrochozoa</taxon>
        <taxon>Mollusca</taxon>
        <taxon>Bivalvia</taxon>
        <taxon>Autobranchia</taxon>
        <taxon>Pteriomorphia</taxon>
        <taxon>Mytilida</taxon>
        <taxon>Mytiloidea</taxon>
        <taxon>Mytilidae</taxon>
        <taxon>Mytilinae</taxon>
        <taxon>Mytilus</taxon>
    </lineage>
</organism>
<gene>
    <name evidence="2" type="ORF">MCOR_4305</name>
</gene>
<feature type="region of interest" description="Disordered" evidence="1">
    <location>
        <begin position="97"/>
        <end position="133"/>
    </location>
</feature>
<accession>A0A6J8A5B9</accession>
<evidence type="ECO:0000256" key="1">
    <source>
        <dbReference type="SAM" id="MobiDB-lite"/>
    </source>
</evidence>
<evidence type="ECO:0000313" key="2">
    <source>
        <dbReference type="EMBL" id="CAC5362577.1"/>
    </source>
</evidence>
<proteinExistence type="predicted"/>